<dbReference type="Proteomes" id="UP000887575">
    <property type="component" value="Unassembled WGS sequence"/>
</dbReference>
<evidence type="ECO:0000256" key="4">
    <source>
        <dbReference type="ARBA" id="ARBA00018070"/>
    </source>
</evidence>
<keyword evidence="9" id="KW-0472">Membrane</keyword>
<evidence type="ECO:0000256" key="3">
    <source>
        <dbReference type="ARBA" id="ARBA00009714"/>
    </source>
</evidence>
<reference evidence="14" key="1">
    <citation type="submission" date="2024-02" db="UniProtKB">
        <authorList>
            <consortium name="WormBaseParasite"/>
        </authorList>
    </citation>
    <scope>IDENTIFICATION</scope>
</reference>
<feature type="region of interest" description="Disordered" evidence="12">
    <location>
        <begin position="1363"/>
        <end position="1384"/>
    </location>
</feature>
<dbReference type="PANTHER" id="PTHR13190:SF1">
    <property type="entry name" value="AUTOPHAGY-RELATED 2, ISOFORM A"/>
    <property type="match status" value="1"/>
</dbReference>
<feature type="region of interest" description="Disordered" evidence="12">
    <location>
        <begin position="1551"/>
        <end position="1585"/>
    </location>
</feature>
<feature type="region of interest" description="Disordered" evidence="12">
    <location>
        <begin position="981"/>
        <end position="1007"/>
    </location>
</feature>
<feature type="compositionally biased region" description="Basic and acidic residues" evidence="12">
    <location>
        <begin position="1551"/>
        <end position="1569"/>
    </location>
</feature>
<evidence type="ECO:0000256" key="11">
    <source>
        <dbReference type="ARBA" id="ARBA00024615"/>
    </source>
</evidence>
<evidence type="ECO:0000256" key="6">
    <source>
        <dbReference type="ARBA" id="ARBA00022824"/>
    </source>
</evidence>
<protein>
    <recommendedName>
        <fullName evidence="4">Autophagy-related protein 2</fullName>
    </recommendedName>
</protein>
<dbReference type="GO" id="GO:0034727">
    <property type="term" value="P:piecemeal microautophagy of the nucleus"/>
    <property type="evidence" value="ECO:0007669"/>
    <property type="project" value="TreeGrafter"/>
</dbReference>
<keyword evidence="13" id="KW-1185">Reference proteome</keyword>
<feature type="region of interest" description="Disordered" evidence="12">
    <location>
        <begin position="1727"/>
        <end position="1776"/>
    </location>
</feature>
<evidence type="ECO:0000256" key="9">
    <source>
        <dbReference type="ARBA" id="ARBA00023136"/>
    </source>
</evidence>
<dbReference type="GO" id="GO:0043495">
    <property type="term" value="F:protein-membrane adaptor activity"/>
    <property type="evidence" value="ECO:0007669"/>
    <property type="project" value="TreeGrafter"/>
</dbReference>
<dbReference type="GO" id="GO:0032266">
    <property type="term" value="F:phosphatidylinositol-3-phosphate binding"/>
    <property type="evidence" value="ECO:0007669"/>
    <property type="project" value="TreeGrafter"/>
</dbReference>
<comment type="subcellular location">
    <subcellularLocation>
        <location evidence="1">Endoplasmic reticulum membrane</location>
        <topology evidence="1">Peripheral membrane protein</topology>
    </subcellularLocation>
    <subcellularLocation>
        <location evidence="2">Preautophagosomal structure membrane</location>
        <topology evidence="2">Peripheral membrane protein</topology>
    </subcellularLocation>
</comment>
<name>A0AAF3EZ69_9BILA</name>
<comment type="catalytic activity">
    <reaction evidence="11">
        <text>a 1,2-diacyl-sn-glycero-3-phosphoethanolamine(in) = a 1,2-diacyl-sn-glycero-3-phosphoethanolamine(out)</text>
        <dbReference type="Rhea" id="RHEA:38895"/>
        <dbReference type="ChEBI" id="CHEBI:64612"/>
    </reaction>
</comment>
<feature type="compositionally biased region" description="Basic and acidic residues" evidence="12">
    <location>
        <begin position="1576"/>
        <end position="1585"/>
    </location>
</feature>
<feature type="region of interest" description="Disordered" evidence="12">
    <location>
        <begin position="1828"/>
        <end position="1861"/>
    </location>
</feature>
<dbReference type="GO" id="GO:0061908">
    <property type="term" value="C:phagophore"/>
    <property type="evidence" value="ECO:0007669"/>
    <property type="project" value="TreeGrafter"/>
</dbReference>
<evidence type="ECO:0000256" key="8">
    <source>
        <dbReference type="ARBA" id="ARBA00023055"/>
    </source>
</evidence>
<organism evidence="13 14">
    <name type="scientific">Mesorhabditis belari</name>
    <dbReference type="NCBI Taxonomy" id="2138241"/>
    <lineage>
        <taxon>Eukaryota</taxon>
        <taxon>Metazoa</taxon>
        <taxon>Ecdysozoa</taxon>
        <taxon>Nematoda</taxon>
        <taxon>Chromadorea</taxon>
        <taxon>Rhabditida</taxon>
        <taxon>Rhabditina</taxon>
        <taxon>Rhabditomorpha</taxon>
        <taxon>Rhabditoidea</taxon>
        <taxon>Rhabditidae</taxon>
        <taxon>Mesorhabditinae</taxon>
        <taxon>Mesorhabditis</taxon>
    </lineage>
</organism>
<keyword evidence="8" id="KW-0445">Lipid transport</keyword>
<comment type="catalytic activity">
    <reaction evidence="10">
        <text>a 1,2-diacyl-sn-glycero-3-phospho-L-serine(in) = a 1,2-diacyl-sn-glycero-3-phospho-L-serine(out)</text>
        <dbReference type="Rhea" id="RHEA:38663"/>
        <dbReference type="ChEBI" id="CHEBI:57262"/>
    </reaction>
</comment>
<keyword evidence="5" id="KW-0813">Transport</keyword>
<dbReference type="WBParaSite" id="MBELARI_LOCUS19507">
    <property type="protein sequence ID" value="MBELARI_LOCUS19507"/>
    <property type="gene ID" value="MBELARI_LOCUS19507"/>
</dbReference>
<dbReference type="GO" id="GO:0061709">
    <property type="term" value="P:reticulophagy"/>
    <property type="evidence" value="ECO:0007669"/>
    <property type="project" value="TreeGrafter"/>
</dbReference>
<evidence type="ECO:0000313" key="13">
    <source>
        <dbReference type="Proteomes" id="UP000887575"/>
    </source>
</evidence>
<evidence type="ECO:0000256" key="10">
    <source>
        <dbReference type="ARBA" id="ARBA00024479"/>
    </source>
</evidence>
<feature type="compositionally biased region" description="Low complexity" evidence="12">
    <location>
        <begin position="1731"/>
        <end position="1740"/>
    </location>
</feature>
<dbReference type="InterPro" id="IPR026849">
    <property type="entry name" value="ATG2"/>
</dbReference>
<accession>A0AAF3EZ69</accession>
<evidence type="ECO:0000256" key="1">
    <source>
        <dbReference type="ARBA" id="ARBA00004406"/>
    </source>
</evidence>
<dbReference type="GO" id="GO:0061723">
    <property type="term" value="P:glycophagy"/>
    <property type="evidence" value="ECO:0007669"/>
    <property type="project" value="TreeGrafter"/>
</dbReference>
<dbReference type="GO" id="GO:0005789">
    <property type="term" value="C:endoplasmic reticulum membrane"/>
    <property type="evidence" value="ECO:0007669"/>
    <property type="project" value="UniProtKB-SubCell"/>
</dbReference>
<dbReference type="PANTHER" id="PTHR13190">
    <property type="entry name" value="AUTOPHAGY-RELATED 2, ISOFORM A"/>
    <property type="match status" value="1"/>
</dbReference>
<evidence type="ECO:0000313" key="14">
    <source>
        <dbReference type="WBParaSite" id="MBELARI_LOCUS19507"/>
    </source>
</evidence>
<dbReference type="GO" id="GO:0000045">
    <property type="term" value="P:autophagosome assembly"/>
    <property type="evidence" value="ECO:0007669"/>
    <property type="project" value="TreeGrafter"/>
</dbReference>
<evidence type="ECO:0000256" key="12">
    <source>
        <dbReference type="SAM" id="MobiDB-lite"/>
    </source>
</evidence>
<feature type="region of interest" description="Disordered" evidence="12">
    <location>
        <begin position="1427"/>
        <end position="1458"/>
    </location>
</feature>
<keyword evidence="7" id="KW-0072">Autophagy</keyword>
<evidence type="ECO:0000256" key="5">
    <source>
        <dbReference type="ARBA" id="ARBA00022448"/>
    </source>
</evidence>
<keyword evidence="6" id="KW-0256">Endoplasmic reticulum</keyword>
<dbReference type="GO" id="GO:0006869">
    <property type="term" value="P:lipid transport"/>
    <property type="evidence" value="ECO:0007669"/>
    <property type="project" value="UniProtKB-KW"/>
</dbReference>
<dbReference type="GO" id="GO:0034045">
    <property type="term" value="C:phagophore assembly site membrane"/>
    <property type="evidence" value="ECO:0007669"/>
    <property type="project" value="UniProtKB-SubCell"/>
</dbReference>
<dbReference type="Pfam" id="PF13329">
    <property type="entry name" value="ATG2_CAD"/>
    <property type="match status" value="2"/>
</dbReference>
<dbReference type="GO" id="GO:0000422">
    <property type="term" value="P:autophagy of mitochondrion"/>
    <property type="evidence" value="ECO:0007669"/>
    <property type="project" value="TreeGrafter"/>
</dbReference>
<evidence type="ECO:0000256" key="2">
    <source>
        <dbReference type="ARBA" id="ARBA00004623"/>
    </source>
</evidence>
<sequence length="2195" mass="246542">MLRNLVSTLMDFIKANFGIPQRIHQAWCRYVIHRYLGHLLEMKLTLDQLSMKLGEGEINISDLKLNTEFINSTLETLDLPIRLIEGYIGSVSLKVPWSSVTIDSTEARVDQLQLTFQALERFNVDDTDGVSSMLGSVVDSLVSSAELAQEFCKNENLKNDDFNEDGMNSGTDGIKAFSQVIDAIISRFFVSFTDTIVRIERPPENGSAYCTGIEMEIKEMAFMDDQMKNVREGSGTTKTITSQPLNGCSIAKLNKYLSFKGLSFYTDVFSSVGENVELGEEASSSQCMTSMFIRRELQKQKDELTTSTQDRETLFQSTTSGMGDFQSCYSTLPTNQHVNFSSSNGLSSTTERLQSNPIKFAEFADNAAITIQIDNPSLTTKGPNDRKFSIDVKTGGVNVFLSPSQLVILQKFFTNISLEPKKKKSQNMGTHMSDETGEEVLQMHMMENQRCGGNLLGGDYGGGVDNFQAFSAIPLDDSIKIPENSSNHMNSPKTSKAGRTEGETTFVATIGYANIFVTHEDPLDKIHRDHGEQIERLMECSNQFFSKMSSFNTVNQKLTNVVIAKIRSDLDEAYPGNHLRCTAGQISIKMDNSNGRERIQVRALTFEIIESLNQESVKGATERTYVPLLTFKRETDEDRSESSIKVDIMRPSVGEEINLYLGRVVSELDISMLDRIASLIAPQPFFLEPKLGAFAQSRQKYPSRLSERLFGNEPEEKPSKTLVNLNCKEWTIDLKFPVVNLCNNRNDFHIRNLHSEILRVKLTGVRASLPFEGPHEIRFELLADSLVGWFIGDEDVLKCRSEDFCFLYGEKKFDTDSQFVKFSVIYDRRNKCLKDANLSTEQRHPDMEKSFSAAVIGSVPKREGLFAQIHQAYTRDETKWTEGLDEIDTEMQSENSAAMCSIVRAGSRAEMQQWSTQCEAQSNVKMSIHIPVLRLHIPNHAFLERLYNRLVNDLPLWVPSSPRLSKSDSNQLTETFRQCKNDVEVHDSDTSSETEHDEPSHFTNEEPIDRSKNHLFSLSFKSNKASFVVGTEVIENNQPVDEAQAQVCAEMEGPLLYVLYGFHANPLQTFFYFTSQSLQVAHDQRNKAPNNVCETNFGRYQAFRHDIVVERVFDEDLVELGEEDCLSVAMELNLRANQDDVKDTTLAISARQLLINARPFRDAGHLWVTQLAALFTLNDFDIEGYEVPKVQTEFHVNLDQIVLAYDHGDAMPGSDLKLRVSLSQADICCGSLEADCACELLCVFERTRAFLNNRPTKKTARFDDDVPRRKERTGREPSPYVQIMDVGLFQLEVRLAHPNVTRQMIPQMEIRCTNDLIKLWLCADSLVTLVNMASEISQSEAFAPIPIAEPIVEEDDVERSTVIDEGKSEAGESTWSRPASNRPLEMPLPVDKAQQLQQMMASAMEEEPSSSAAIPVAMEAMETLDDFCDTAPGSYSSRSSRRSRNRVDSTSENYHTRNTSLSTDDEFCMVDDVLGAGILGSHGEPRIRALRRGCTAEETGISPERSYFSQINDTKVDGLASLPSDYVQPICRYHIKDVSIQLHLFAGNDFGDQRDEPRPYSTDEYREGSGKGQTVPREERGGPHRDHSVSVILNLSKIQVLHQIFDQSAPMMGMTFATIQDITVKDRLRSSEINEMLYQYFTTENPRRTLAPMLAIRVAETHKCEGKLRVSLLPVRVNIDQYTLDFLEDFSTAVIKNLKLPHNVNLPMKKNPVIEVPTRILEREEQAGGRLYPSLSSEPLTPSPLMPHPYVDLSPLEERPSSSPVKRPLNIDPMHDSMAFCRDPSPRKGNEMSYSMNGLSTSLPEATGDYNNPDLFTVGAEDMQGDWASSSIRMSPPVRDSPEPLLPDLSPPPPSRGPLSPSVDQLLMRSTMEGSIHPHLDNMDSPLYSRDGYGEEHDEERDDATTTMEQSHVQPQKLTTFFKEFVFSPSATFYIDYQGKQINYEKDGAVLGVLKGLGKLNRTEIVLKEIICRNGLLGYDRCLQYAIDEWSDDIVSHFPNVLASCGPISPLVQIGRGFYDLFWMPVSEMRKEDGRLVKGIQKGAGSFGVSTAAAVVELAQTLVGAVQYATEAVFNEVNPAEPYQNLRNRKAIAGRSQAAPADLRQATQRAYDIVRDGVMQTKSDLDAATQENRANGQSTLRSWARFTAPAIMRPFVMTTQVTYQMLGGLRNQLRPDVYMEDRHKWKGAEPGSTSH</sequence>
<evidence type="ECO:0000256" key="7">
    <source>
        <dbReference type="ARBA" id="ARBA00023006"/>
    </source>
</evidence>
<proteinExistence type="inferred from homology"/>
<comment type="similarity">
    <text evidence="3">Belongs to the ATG2 family.</text>
</comment>